<dbReference type="InterPro" id="IPR003778">
    <property type="entry name" value="CT_A_B"/>
</dbReference>
<evidence type="ECO:0000313" key="6">
    <source>
        <dbReference type="Proteomes" id="UP001382727"/>
    </source>
</evidence>
<dbReference type="PANTHER" id="PTHR43309">
    <property type="entry name" value="5-OXOPROLINASE SUBUNIT C"/>
    <property type="match status" value="1"/>
</dbReference>
<protein>
    <submittedName>
        <fullName evidence="5">Biotin-dependent carboxyltransferase family protein</fullName>
    </submittedName>
</protein>
<keyword evidence="3" id="KW-0067">ATP-binding</keyword>
<evidence type="ECO:0000256" key="2">
    <source>
        <dbReference type="ARBA" id="ARBA00022801"/>
    </source>
</evidence>
<accession>A0ABZ2MJJ4</accession>
<dbReference type="Gene3D" id="2.40.100.10">
    <property type="entry name" value="Cyclophilin-like"/>
    <property type="match status" value="1"/>
</dbReference>
<dbReference type="Pfam" id="PF02626">
    <property type="entry name" value="CT_A_B"/>
    <property type="match status" value="1"/>
</dbReference>
<keyword evidence="6" id="KW-1185">Reference proteome</keyword>
<organism evidence="5 6">
    <name type="scientific">Janibacter alittae</name>
    <dbReference type="NCBI Taxonomy" id="3115209"/>
    <lineage>
        <taxon>Bacteria</taxon>
        <taxon>Bacillati</taxon>
        <taxon>Actinomycetota</taxon>
        <taxon>Actinomycetes</taxon>
        <taxon>Micrococcales</taxon>
        <taxon>Intrasporangiaceae</taxon>
        <taxon>Janibacter</taxon>
    </lineage>
</organism>
<name>A0ABZ2MJJ4_9MICO</name>
<dbReference type="InterPro" id="IPR029000">
    <property type="entry name" value="Cyclophilin-like_dom_sf"/>
</dbReference>
<evidence type="ECO:0000256" key="3">
    <source>
        <dbReference type="ARBA" id="ARBA00022840"/>
    </source>
</evidence>
<dbReference type="Proteomes" id="UP001382727">
    <property type="component" value="Chromosome"/>
</dbReference>
<keyword evidence="2" id="KW-0378">Hydrolase</keyword>
<dbReference type="RefSeq" id="WP_338750865.1">
    <property type="nucleotide sequence ID" value="NZ_CP144913.1"/>
</dbReference>
<proteinExistence type="predicted"/>
<dbReference type="SMART" id="SM00797">
    <property type="entry name" value="AHS2"/>
    <property type="match status" value="1"/>
</dbReference>
<dbReference type="InterPro" id="IPR052708">
    <property type="entry name" value="PxpC"/>
</dbReference>
<sequence length="287" mass="29379">MRQLEMIATGALATIQDEGRPGLAGLGVGVSGAADLRSLRLANRLVGNQPGAAGVEVTFGGLAFRSRDDIDIALTGAPTPATVGGVPVGLNAPVRVPGGAEVRLSTPDAGVRTYLAVRGGIDVPADLGSRATDVMSGIGPAVLTPGTALRVGDQSLAWPGVDVAAVPAPIGGDLDLRVVPGPRQDWFVDDALEVLSSGYYEVSADSNRVGMRLTGPVLQRSRDEELPSEGVVRGSLQVPPTGQPTLFLADHPVTGGYPVIGVVLSADVDLAAQAQPGQRLRLRPTKE</sequence>
<dbReference type="EMBL" id="CP144913">
    <property type="protein sequence ID" value="WXB77198.1"/>
    <property type="molecule type" value="Genomic_DNA"/>
</dbReference>
<evidence type="ECO:0000256" key="1">
    <source>
        <dbReference type="ARBA" id="ARBA00022741"/>
    </source>
</evidence>
<feature type="domain" description="Carboxyltransferase" evidence="4">
    <location>
        <begin position="25"/>
        <end position="287"/>
    </location>
</feature>
<evidence type="ECO:0000313" key="5">
    <source>
        <dbReference type="EMBL" id="WXB77198.1"/>
    </source>
</evidence>
<keyword evidence="1" id="KW-0547">Nucleotide-binding</keyword>
<evidence type="ECO:0000259" key="4">
    <source>
        <dbReference type="SMART" id="SM00797"/>
    </source>
</evidence>
<dbReference type="PANTHER" id="PTHR43309:SF3">
    <property type="entry name" value="5-OXOPROLINASE SUBUNIT C"/>
    <property type="match status" value="1"/>
</dbReference>
<dbReference type="NCBIfam" id="TIGR00724">
    <property type="entry name" value="urea_amlyse_rel"/>
    <property type="match status" value="1"/>
</dbReference>
<reference evidence="5 6" key="1">
    <citation type="submission" date="2024-02" db="EMBL/GenBank/DDBJ databases">
        <title>Janibacter sp. nov., isolated from gut of marine sandworm.</title>
        <authorList>
            <person name="Kim B."/>
            <person name="Jun M.O."/>
            <person name="Shin N.-R."/>
        </authorList>
    </citation>
    <scope>NUCLEOTIDE SEQUENCE [LARGE SCALE GENOMIC DNA]</scope>
    <source>
        <strain evidence="5 6">A1S7</strain>
    </source>
</reference>
<gene>
    <name evidence="5" type="ORF">V1351_03805</name>
</gene>
<dbReference type="SUPFAM" id="SSF50891">
    <property type="entry name" value="Cyclophilin-like"/>
    <property type="match status" value="1"/>
</dbReference>